<dbReference type="Proteomes" id="UP000183200">
    <property type="component" value="Unassembled WGS sequence"/>
</dbReference>
<proteinExistence type="predicted"/>
<evidence type="ECO:0000313" key="1">
    <source>
        <dbReference type="EMBL" id="SDO14118.1"/>
    </source>
</evidence>
<protein>
    <submittedName>
        <fullName evidence="1">Uncharacterized protein</fullName>
    </submittedName>
</protein>
<organism evidence="1 2">
    <name type="scientific">Pedobacter steynii</name>
    <dbReference type="NCBI Taxonomy" id="430522"/>
    <lineage>
        <taxon>Bacteria</taxon>
        <taxon>Pseudomonadati</taxon>
        <taxon>Bacteroidota</taxon>
        <taxon>Sphingobacteriia</taxon>
        <taxon>Sphingobacteriales</taxon>
        <taxon>Sphingobacteriaceae</taxon>
        <taxon>Pedobacter</taxon>
    </lineage>
</organism>
<reference evidence="2" key="1">
    <citation type="submission" date="2016-10" db="EMBL/GenBank/DDBJ databases">
        <authorList>
            <person name="Varghese N."/>
            <person name="Submissions S."/>
        </authorList>
    </citation>
    <scope>NUCLEOTIDE SEQUENCE [LARGE SCALE GENOMIC DNA]</scope>
    <source>
        <strain evidence="2">DSM 19110</strain>
    </source>
</reference>
<name>A0A1H0H4P3_9SPHI</name>
<gene>
    <name evidence="1" type="ORF">SAMN05421820_11227</name>
</gene>
<dbReference type="AlphaFoldDB" id="A0A1H0H4P3"/>
<evidence type="ECO:0000313" key="2">
    <source>
        <dbReference type="Proteomes" id="UP000183200"/>
    </source>
</evidence>
<accession>A0A1H0H4P3</accession>
<keyword evidence="2" id="KW-1185">Reference proteome</keyword>
<dbReference type="EMBL" id="FNGY01000012">
    <property type="protein sequence ID" value="SDO14118.1"/>
    <property type="molecule type" value="Genomic_DNA"/>
</dbReference>
<sequence>MGEAGIYSGFLFFLEFYYFTRYGIVKTAYYHDDLLSGGDINHQL</sequence>